<keyword evidence="8" id="KW-1015">Disulfide bond</keyword>
<comment type="catalytic activity">
    <reaction evidence="11">
        <text>(1,4-alpha-D-galacturonosyl)n+m + H2O = (1,4-alpha-D-galacturonosyl)n + (1,4-alpha-D-galacturonosyl)m.</text>
        <dbReference type="EC" id="3.2.1.15"/>
    </reaction>
</comment>
<dbReference type="GO" id="GO:0071555">
    <property type="term" value="P:cell wall organization"/>
    <property type="evidence" value="ECO:0007669"/>
    <property type="project" value="UniProtKB-KW"/>
</dbReference>
<evidence type="ECO:0000256" key="12">
    <source>
        <dbReference type="PROSITE-ProRule" id="PRU10052"/>
    </source>
</evidence>
<organism evidence="15 16">
    <name type="scientific">Pseudopithomyces chartarum</name>
    <dbReference type="NCBI Taxonomy" id="1892770"/>
    <lineage>
        <taxon>Eukaryota</taxon>
        <taxon>Fungi</taxon>
        <taxon>Dikarya</taxon>
        <taxon>Ascomycota</taxon>
        <taxon>Pezizomycotina</taxon>
        <taxon>Dothideomycetes</taxon>
        <taxon>Pleosporomycetidae</taxon>
        <taxon>Pleosporales</taxon>
        <taxon>Massarineae</taxon>
        <taxon>Didymosphaeriaceae</taxon>
        <taxon>Pseudopithomyces</taxon>
    </lineage>
</organism>
<dbReference type="EMBL" id="WVTA01000015">
    <property type="protein sequence ID" value="KAK3201899.1"/>
    <property type="molecule type" value="Genomic_DNA"/>
</dbReference>
<evidence type="ECO:0000256" key="9">
    <source>
        <dbReference type="ARBA" id="ARBA00023295"/>
    </source>
</evidence>
<dbReference type="FunFam" id="2.160.20.10:FF:000002">
    <property type="entry name" value="Endopolygalacturonase D"/>
    <property type="match status" value="1"/>
</dbReference>
<keyword evidence="5 14" id="KW-0732">Signal</keyword>
<dbReference type="Proteomes" id="UP001280581">
    <property type="component" value="Unassembled WGS sequence"/>
</dbReference>
<evidence type="ECO:0000256" key="3">
    <source>
        <dbReference type="ARBA" id="ARBA00012736"/>
    </source>
</evidence>
<evidence type="ECO:0000256" key="1">
    <source>
        <dbReference type="ARBA" id="ARBA00004613"/>
    </source>
</evidence>
<proteinExistence type="inferred from homology"/>
<comment type="subcellular location">
    <subcellularLocation>
        <location evidence="1">Secreted</location>
    </subcellularLocation>
</comment>
<dbReference type="EC" id="3.2.1.15" evidence="3"/>
<dbReference type="InterPro" id="IPR011050">
    <property type="entry name" value="Pectin_lyase_fold/virulence"/>
</dbReference>
<dbReference type="AlphaFoldDB" id="A0AAN6LQD1"/>
<evidence type="ECO:0000256" key="6">
    <source>
        <dbReference type="ARBA" id="ARBA00022737"/>
    </source>
</evidence>
<dbReference type="SMART" id="SM00710">
    <property type="entry name" value="PbH1"/>
    <property type="match status" value="5"/>
</dbReference>
<evidence type="ECO:0000256" key="4">
    <source>
        <dbReference type="ARBA" id="ARBA00022525"/>
    </source>
</evidence>
<name>A0AAN6LQD1_9PLEO</name>
<sequence>MAIQSLLLGVVALAGSAIAAPAAAITTATPTPTLTNAQVHAPAITADVAAGVVDKRAAACTFSGSNGYASASKSQAACATIVLKNVAVPSGTTLDLSKLKKNTHVIFEGTTTWGYKEWAGPLLQIKGTGITVTGASGAVLDAGGSKYWDTKGSNGGKKKPKFFAARLKSSSINNLHIKNTPVQAVSINSCDDLTITGMTIDNSAGDSGNRGHNTDGFDIGRSNNIIIDGAKVYNQDDCVAVNSGTHITFKNGLCSGGHGLSIGSVGGRDDNVVDTVTFSNNQVTKSTNAIRVKATMNTTGKINKVTYSDLTMSNISKYGILIEQNYKGGDLKGKATSGLPITGLTLSNIKGKGAVSSSGHNSVITCGSSSSCSGWKWSGVNVTGGKKYGSCTNVPGVAFCT</sequence>
<keyword evidence="16" id="KW-1185">Reference proteome</keyword>
<gene>
    <name evidence="15" type="ORF">GRF29_164g1033270</name>
</gene>
<evidence type="ECO:0000256" key="7">
    <source>
        <dbReference type="ARBA" id="ARBA00022801"/>
    </source>
</evidence>
<evidence type="ECO:0000256" key="10">
    <source>
        <dbReference type="ARBA" id="ARBA00023316"/>
    </source>
</evidence>
<keyword evidence="4" id="KW-0964">Secreted</keyword>
<evidence type="ECO:0000256" key="8">
    <source>
        <dbReference type="ARBA" id="ARBA00023157"/>
    </source>
</evidence>
<dbReference type="InterPro" id="IPR006626">
    <property type="entry name" value="PbH1"/>
</dbReference>
<evidence type="ECO:0000256" key="2">
    <source>
        <dbReference type="ARBA" id="ARBA00008834"/>
    </source>
</evidence>
<dbReference type="GO" id="GO:0004650">
    <property type="term" value="F:polygalacturonase activity"/>
    <property type="evidence" value="ECO:0007669"/>
    <property type="project" value="UniProtKB-EC"/>
</dbReference>
<evidence type="ECO:0000313" key="16">
    <source>
        <dbReference type="Proteomes" id="UP001280581"/>
    </source>
</evidence>
<comment type="similarity">
    <text evidence="2 13">Belongs to the glycosyl hydrolase 28 family.</text>
</comment>
<keyword evidence="10" id="KW-0961">Cell wall biogenesis/degradation</keyword>
<keyword evidence="6" id="KW-0677">Repeat</keyword>
<dbReference type="Gene3D" id="2.160.20.10">
    <property type="entry name" value="Single-stranded right-handed beta-helix, Pectin lyase-like"/>
    <property type="match status" value="1"/>
</dbReference>
<reference evidence="15 16" key="1">
    <citation type="submission" date="2021-02" db="EMBL/GenBank/DDBJ databases">
        <title>Genome assembly of Pseudopithomyces chartarum.</title>
        <authorList>
            <person name="Jauregui R."/>
            <person name="Singh J."/>
            <person name="Voisey C."/>
        </authorList>
    </citation>
    <scope>NUCLEOTIDE SEQUENCE [LARGE SCALE GENOMIC DNA]</scope>
    <source>
        <strain evidence="15 16">AGR01</strain>
    </source>
</reference>
<dbReference type="InterPro" id="IPR050434">
    <property type="entry name" value="Glycosyl_hydrlase_28"/>
</dbReference>
<keyword evidence="7 13" id="KW-0378">Hydrolase</keyword>
<keyword evidence="9 13" id="KW-0326">Glycosidase</keyword>
<evidence type="ECO:0000256" key="11">
    <source>
        <dbReference type="ARBA" id="ARBA00034074"/>
    </source>
</evidence>
<dbReference type="PANTHER" id="PTHR31884">
    <property type="entry name" value="POLYGALACTURONASE"/>
    <property type="match status" value="1"/>
</dbReference>
<dbReference type="InterPro" id="IPR012334">
    <property type="entry name" value="Pectin_lyas_fold"/>
</dbReference>
<evidence type="ECO:0000313" key="15">
    <source>
        <dbReference type="EMBL" id="KAK3201899.1"/>
    </source>
</evidence>
<evidence type="ECO:0000256" key="14">
    <source>
        <dbReference type="SAM" id="SignalP"/>
    </source>
</evidence>
<dbReference type="GO" id="GO:0005576">
    <property type="term" value="C:extracellular region"/>
    <property type="evidence" value="ECO:0007669"/>
    <property type="project" value="UniProtKB-SubCell"/>
</dbReference>
<dbReference type="PANTHER" id="PTHR31884:SF1">
    <property type="entry name" value="POLYGALACTURONASE"/>
    <property type="match status" value="1"/>
</dbReference>
<dbReference type="PROSITE" id="PS00502">
    <property type="entry name" value="POLYGALACTURONASE"/>
    <property type="match status" value="1"/>
</dbReference>
<evidence type="ECO:0000256" key="5">
    <source>
        <dbReference type="ARBA" id="ARBA00022729"/>
    </source>
</evidence>
<protein>
    <recommendedName>
        <fullName evidence="3">endo-polygalacturonase</fullName>
        <ecNumber evidence="3">3.2.1.15</ecNumber>
    </recommendedName>
</protein>
<dbReference type="SUPFAM" id="SSF51126">
    <property type="entry name" value="Pectin lyase-like"/>
    <property type="match status" value="1"/>
</dbReference>
<feature type="signal peptide" evidence="14">
    <location>
        <begin position="1"/>
        <end position="19"/>
    </location>
</feature>
<comment type="caution">
    <text evidence="15">The sequence shown here is derived from an EMBL/GenBank/DDBJ whole genome shotgun (WGS) entry which is preliminary data.</text>
</comment>
<accession>A0AAN6LQD1</accession>
<dbReference type="GO" id="GO:0045490">
    <property type="term" value="P:pectin catabolic process"/>
    <property type="evidence" value="ECO:0007669"/>
    <property type="project" value="TreeGrafter"/>
</dbReference>
<feature type="chain" id="PRO_5042830164" description="endo-polygalacturonase" evidence="14">
    <location>
        <begin position="20"/>
        <end position="401"/>
    </location>
</feature>
<dbReference type="InterPro" id="IPR000743">
    <property type="entry name" value="Glyco_hydro_28"/>
</dbReference>
<evidence type="ECO:0000256" key="13">
    <source>
        <dbReference type="RuleBase" id="RU361169"/>
    </source>
</evidence>
<dbReference type="Pfam" id="PF00295">
    <property type="entry name" value="Glyco_hydro_28"/>
    <property type="match status" value="1"/>
</dbReference>
<feature type="active site" evidence="12">
    <location>
        <position position="258"/>
    </location>
</feature>